<sequence length="126" mass="13881">VPGVTTPYLYYSDESNTPATMHVEDAGLGSVNLLVAGAPKVWLFIPPSRKSDFEQLMQRLFPETELSSCSQHVRHIGIVILAKTLRENQISFSLVHQHIGDMVVTLNDAYHQVLNEGPNAAVAINI</sequence>
<dbReference type="Proteomes" id="UP000799757">
    <property type="component" value="Unassembled WGS sequence"/>
</dbReference>
<organism evidence="2 3">
    <name type="scientific">Melanomma pulvis-pyrius CBS 109.77</name>
    <dbReference type="NCBI Taxonomy" id="1314802"/>
    <lineage>
        <taxon>Eukaryota</taxon>
        <taxon>Fungi</taxon>
        <taxon>Dikarya</taxon>
        <taxon>Ascomycota</taxon>
        <taxon>Pezizomycotina</taxon>
        <taxon>Dothideomycetes</taxon>
        <taxon>Pleosporomycetidae</taxon>
        <taxon>Pleosporales</taxon>
        <taxon>Melanommataceae</taxon>
        <taxon>Melanomma</taxon>
    </lineage>
</organism>
<dbReference type="GO" id="GO:0032452">
    <property type="term" value="F:histone demethylase activity"/>
    <property type="evidence" value="ECO:0007669"/>
    <property type="project" value="TreeGrafter"/>
</dbReference>
<dbReference type="GO" id="GO:0005634">
    <property type="term" value="C:nucleus"/>
    <property type="evidence" value="ECO:0007669"/>
    <property type="project" value="TreeGrafter"/>
</dbReference>
<dbReference type="AlphaFoldDB" id="A0A6A6WS57"/>
<dbReference type="SUPFAM" id="SSF51197">
    <property type="entry name" value="Clavaminate synthase-like"/>
    <property type="match status" value="1"/>
</dbReference>
<dbReference type="SMART" id="SM00558">
    <property type="entry name" value="JmjC"/>
    <property type="match status" value="1"/>
</dbReference>
<dbReference type="Gene3D" id="2.60.120.650">
    <property type="entry name" value="Cupin"/>
    <property type="match status" value="1"/>
</dbReference>
<dbReference type="PANTHER" id="PTHR10694">
    <property type="entry name" value="LYSINE-SPECIFIC DEMETHYLASE"/>
    <property type="match status" value="1"/>
</dbReference>
<proteinExistence type="predicted"/>
<dbReference type="GO" id="GO:0000785">
    <property type="term" value="C:chromatin"/>
    <property type="evidence" value="ECO:0007669"/>
    <property type="project" value="TreeGrafter"/>
</dbReference>
<dbReference type="OrthoDB" id="1678912at2759"/>
<reference evidence="2" key="1">
    <citation type="journal article" date="2020" name="Stud. Mycol.">
        <title>101 Dothideomycetes genomes: a test case for predicting lifestyles and emergence of pathogens.</title>
        <authorList>
            <person name="Haridas S."/>
            <person name="Albert R."/>
            <person name="Binder M."/>
            <person name="Bloem J."/>
            <person name="Labutti K."/>
            <person name="Salamov A."/>
            <person name="Andreopoulos B."/>
            <person name="Baker S."/>
            <person name="Barry K."/>
            <person name="Bills G."/>
            <person name="Bluhm B."/>
            <person name="Cannon C."/>
            <person name="Castanera R."/>
            <person name="Culley D."/>
            <person name="Daum C."/>
            <person name="Ezra D."/>
            <person name="Gonzalez J."/>
            <person name="Henrissat B."/>
            <person name="Kuo A."/>
            <person name="Liang C."/>
            <person name="Lipzen A."/>
            <person name="Lutzoni F."/>
            <person name="Magnuson J."/>
            <person name="Mondo S."/>
            <person name="Nolan M."/>
            <person name="Ohm R."/>
            <person name="Pangilinan J."/>
            <person name="Park H.-J."/>
            <person name="Ramirez L."/>
            <person name="Alfaro M."/>
            <person name="Sun H."/>
            <person name="Tritt A."/>
            <person name="Yoshinaga Y."/>
            <person name="Zwiers L.-H."/>
            <person name="Turgeon B."/>
            <person name="Goodwin S."/>
            <person name="Spatafora J."/>
            <person name="Crous P."/>
            <person name="Grigoriev I."/>
        </authorList>
    </citation>
    <scope>NUCLEOTIDE SEQUENCE</scope>
    <source>
        <strain evidence="2">CBS 109.77</strain>
    </source>
</reference>
<gene>
    <name evidence="2" type="ORF">K505DRAFT_218631</name>
</gene>
<evidence type="ECO:0000313" key="2">
    <source>
        <dbReference type="EMBL" id="KAF2786627.1"/>
    </source>
</evidence>
<protein>
    <submittedName>
        <fullName evidence="2">Transcription factor jumonji</fullName>
    </submittedName>
</protein>
<dbReference type="Pfam" id="PF02373">
    <property type="entry name" value="JmjC"/>
    <property type="match status" value="1"/>
</dbReference>
<evidence type="ECO:0000313" key="3">
    <source>
        <dbReference type="Proteomes" id="UP000799757"/>
    </source>
</evidence>
<feature type="non-terminal residue" evidence="2">
    <location>
        <position position="126"/>
    </location>
</feature>
<dbReference type="GO" id="GO:0010468">
    <property type="term" value="P:regulation of gene expression"/>
    <property type="evidence" value="ECO:0007669"/>
    <property type="project" value="TreeGrafter"/>
</dbReference>
<accession>A0A6A6WS57</accession>
<dbReference type="InterPro" id="IPR003347">
    <property type="entry name" value="JmjC_dom"/>
</dbReference>
<dbReference type="EMBL" id="MU002432">
    <property type="protein sequence ID" value="KAF2786627.1"/>
    <property type="molecule type" value="Genomic_DNA"/>
</dbReference>
<feature type="domain" description="JmjC" evidence="1">
    <location>
        <begin position="1"/>
        <end position="126"/>
    </location>
</feature>
<dbReference type="PROSITE" id="PS51184">
    <property type="entry name" value="JMJC"/>
    <property type="match status" value="1"/>
</dbReference>
<evidence type="ECO:0000259" key="1">
    <source>
        <dbReference type="PROSITE" id="PS51184"/>
    </source>
</evidence>
<keyword evidence="3" id="KW-1185">Reference proteome</keyword>
<name>A0A6A6WS57_9PLEO</name>
<feature type="non-terminal residue" evidence="2">
    <location>
        <position position="1"/>
    </location>
</feature>